<evidence type="ECO:0000313" key="1">
    <source>
        <dbReference type="EMBL" id="RDI43168.1"/>
    </source>
</evidence>
<sequence length="42" mass="4879">MFWIRLIPIAFFSLSAISLLAFQSIEIVHAITDLIFQKSRLK</sequence>
<dbReference type="RefSeq" id="WP_433742567.1">
    <property type="nucleotide sequence ID" value="NZ_CP158866.1"/>
</dbReference>
<keyword evidence="2" id="KW-1185">Reference proteome</keyword>
<proteinExistence type="predicted"/>
<dbReference type="EMBL" id="QQAY01000004">
    <property type="protein sequence ID" value="RDI43168.1"/>
    <property type="molecule type" value="Genomic_DNA"/>
</dbReference>
<evidence type="ECO:0000313" key="2">
    <source>
        <dbReference type="Proteomes" id="UP000255326"/>
    </source>
</evidence>
<accession>A0A370GH88</accession>
<reference evidence="1 2" key="1">
    <citation type="submission" date="2018-07" db="EMBL/GenBank/DDBJ databases">
        <title>Genomic Encyclopedia of Type Strains, Phase IV (KMG-IV): sequencing the most valuable type-strain genomes for metagenomic binning, comparative biology and taxonomic classification.</title>
        <authorList>
            <person name="Goeker M."/>
        </authorList>
    </citation>
    <scope>NUCLEOTIDE SEQUENCE [LARGE SCALE GENOMIC DNA]</scope>
    <source>
        <strain evidence="1 2">DSM 25281</strain>
    </source>
</reference>
<organism evidence="1 2">
    <name type="scientific">Falsibacillus pallidus</name>
    <dbReference type="NCBI Taxonomy" id="493781"/>
    <lineage>
        <taxon>Bacteria</taxon>
        <taxon>Bacillati</taxon>
        <taxon>Bacillota</taxon>
        <taxon>Bacilli</taxon>
        <taxon>Bacillales</taxon>
        <taxon>Bacillaceae</taxon>
        <taxon>Falsibacillus</taxon>
    </lineage>
</organism>
<comment type="caution">
    <text evidence="1">The sequence shown here is derived from an EMBL/GenBank/DDBJ whole genome shotgun (WGS) entry which is preliminary data.</text>
</comment>
<protein>
    <submittedName>
        <fullName evidence="1">Uncharacterized protein</fullName>
    </submittedName>
</protein>
<name>A0A370GH88_9BACI</name>
<dbReference type="AlphaFoldDB" id="A0A370GH88"/>
<gene>
    <name evidence="1" type="ORF">DFR59_104223</name>
</gene>
<dbReference type="Proteomes" id="UP000255326">
    <property type="component" value="Unassembled WGS sequence"/>
</dbReference>